<keyword evidence="4" id="KW-1185">Reference proteome</keyword>
<reference evidence="3 4" key="1">
    <citation type="submission" date="2023-07" db="EMBL/GenBank/DDBJ databases">
        <title>Genomic Encyclopedia of Type Strains, Phase IV (KMG-IV): sequencing the most valuable type-strain genomes for metagenomic binning, comparative biology and taxonomic classification.</title>
        <authorList>
            <person name="Goeker M."/>
        </authorList>
    </citation>
    <scope>NUCLEOTIDE SEQUENCE [LARGE SCALE GENOMIC DNA]</scope>
    <source>
        <strain evidence="3 4">DSM 5896</strain>
    </source>
</reference>
<dbReference type="EMBL" id="JAUSVK010000001">
    <property type="protein sequence ID" value="MDQ0393163.1"/>
    <property type="molecule type" value="Genomic_DNA"/>
</dbReference>
<sequence length="114" mass="12243">MLRKIVASALVLATIAGASLATTGSAEARYWHRGYGGYGYHHGGYGGSLAGGLAAGLVGGVLLGGVLASHDRYYDDGPVYYDEPRPIYGCHIERRSVPNEYDPGWHVERMRVCD</sequence>
<organism evidence="3 4">
    <name type="scientific">Labrys monachus</name>
    <dbReference type="NCBI Taxonomy" id="217067"/>
    <lineage>
        <taxon>Bacteria</taxon>
        <taxon>Pseudomonadati</taxon>
        <taxon>Pseudomonadota</taxon>
        <taxon>Alphaproteobacteria</taxon>
        <taxon>Hyphomicrobiales</taxon>
        <taxon>Xanthobacteraceae</taxon>
        <taxon>Labrys</taxon>
    </lineage>
</organism>
<feature type="signal peptide" evidence="2">
    <location>
        <begin position="1"/>
        <end position="21"/>
    </location>
</feature>
<gene>
    <name evidence="3" type="ORF">J3R73_002955</name>
</gene>
<evidence type="ECO:0000313" key="3">
    <source>
        <dbReference type="EMBL" id="MDQ0393163.1"/>
    </source>
</evidence>
<feature type="transmembrane region" description="Helical" evidence="1">
    <location>
        <begin position="45"/>
        <end position="68"/>
    </location>
</feature>
<dbReference type="RefSeq" id="WP_307428078.1">
    <property type="nucleotide sequence ID" value="NZ_JAUSVK010000001.1"/>
</dbReference>
<feature type="chain" id="PRO_5045919736" evidence="2">
    <location>
        <begin position="22"/>
        <end position="114"/>
    </location>
</feature>
<keyword evidence="1" id="KW-0812">Transmembrane</keyword>
<keyword evidence="1" id="KW-0472">Membrane</keyword>
<evidence type="ECO:0000313" key="4">
    <source>
        <dbReference type="Proteomes" id="UP001237448"/>
    </source>
</evidence>
<accession>A0ABU0FEX4</accession>
<comment type="caution">
    <text evidence="3">The sequence shown here is derived from an EMBL/GenBank/DDBJ whole genome shotgun (WGS) entry which is preliminary data.</text>
</comment>
<protein>
    <submittedName>
        <fullName evidence="3">Uncharacterized protein</fullName>
    </submittedName>
</protein>
<name>A0ABU0FEX4_9HYPH</name>
<evidence type="ECO:0000256" key="2">
    <source>
        <dbReference type="SAM" id="SignalP"/>
    </source>
</evidence>
<proteinExistence type="predicted"/>
<keyword evidence="1" id="KW-1133">Transmembrane helix</keyword>
<keyword evidence="2" id="KW-0732">Signal</keyword>
<dbReference type="Proteomes" id="UP001237448">
    <property type="component" value="Unassembled WGS sequence"/>
</dbReference>
<evidence type="ECO:0000256" key="1">
    <source>
        <dbReference type="SAM" id="Phobius"/>
    </source>
</evidence>